<organism evidence="2 3">
    <name type="scientific">Puccinia striiformis f. sp. tritici PST-78</name>
    <dbReference type="NCBI Taxonomy" id="1165861"/>
    <lineage>
        <taxon>Eukaryota</taxon>
        <taxon>Fungi</taxon>
        <taxon>Dikarya</taxon>
        <taxon>Basidiomycota</taxon>
        <taxon>Pucciniomycotina</taxon>
        <taxon>Pucciniomycetes</taxon>
        <taxon>Pucciniales</taxon>
        <taxon>Pucciniaceae</taxon>
        <taxon>Puccinia</taxon>
    </lineage>
</organism>
<dbReference type="AlphaFoldDB" id="A0A0L0UNB2"/>
<evidence type="ECO:0000313" key="3">
    <source>
        <dbReference type="Proteomes" id="UP000054564"/>
    </source>
</evidence>
<accession>A0A0L0UNB2</accession>
<protein>
    <submittedName>
        <fullName evidence="2">Uncharacterized protein</fullName>
    </submittedName>
</protein>
<reference evidence="3" key="1">
    <citation type="submission" date="2014-03" db="EMBL/GenBank/DDBJ databases">
        <title>The Genome Sequence of Puccinia striiformis f. sp. tritici PST-78.</title>
        <authorList>
            <consortium name="The Broad Institute Genome Sequencing Platform"/>
            <person name="Cuomo C."/>
            <person name="Hulbert S."/>
            <person name="Chen X."/>
            <person name="Walker B."/>
            <person name="Young S.K."/>
            <person name="Zeng Q."/>
            <person name="Gargeya S."/>
            <person name="Fitzgerald M."/>
            <person name="Haas B."/>
            <person name="Abouelleil A."/>
            <person name="Alvarado L."/>
            <person name="Arachchi H.M."/>
            <person name="Berlin A.M."/>
            <person name="Chapman S.B."/>
            <person name="Goldberg J."/>
            <person name="Griggs A."/>
            <person name="Gujja S."/>
            <person name="Hansen M."/>
            <person name="Howarth C."/>
            <person name="Imamovic A."/>
            <person name="Larimer J."/>
            <person name="McCowan C."/>
            <person name="Montmayeur A."/>
            <person name="Murphy C."/>
            <person name="Neiman D."/>
            <person name="Pearson M."/>
            <person name="Priest M."/>
            <person name="Roberts A."/>
            <person name="Saif S."/>
            <person name="Shea T."/>
            <person name="Sisk P."/>
            <person name="Sykes S."/>
            <person name="Wortman J."/>
            <person name="Nusbaum C."/>
            <person name="Birren B."/>
        </authorList>
    </citation>
    <scope>NUCLEOTIDE SEQUENCE [LARGE SCALE GENOMIC DNA]</scope>
    <source>
        <strain evidence="3">race PST-78</strain>
    </source>
</reference>
<evidence type="ECO:0000313" key="2">
    <source>
        <dbReference type="EMBL" id="KNE88259.1"/>
    </source>
</evidence>
<dbReference type="EMBL" id="AJIL01002629">
    <property type="protein sequence ID" value="KNE88259.1"/>
    <property type="molecule type" value="Genomic_DNA"/>
</dbReference>
<proteinExistence type="predicted"/>
<name>A0A0L0UNB2_9BASI</name>
<feature type="region of interest" description="Disordered" evidence="1">
    <location>
        <begin position="94"/>
        <end position="132"/>
    </location>
</feature>
<feature type="region of interest" description="Disordered" evidence="1">
    <location>
        <begin position="158"/>
        <end position="188"/>
    </location>
</feature>
<evidence type="ECO:0000256" key="1">
    <source>
        <dbReference type="SAM" id="MobiDB-lite"/>
    </source>
</evidence>
<keyword evidence="3" id="KW-1185">Reference proteome</keyword>
<feature type="region of interest" description="Disordered" evidence="1">
    <location>
        <begin position="1"/>
        <end position="67"/>
    </location>
</feature>
<feature type="compositionally biased region" description="Low complexity" evidence="1">
    <location>
        <begin position="110"/>
        <end position="126"/>
    </location>
</feature>
<dbReference type="Proteomes" id="UP000054564">
    <property type="component" value="Unassembled WGS sequence"/>
</dbReference>
<gene>
    <name evidence="2" type="ORF">PSTG_18345</name>
</gene>
<feature type="compositionally biased region" description="Polar residues" evidence="1">
    <location>
        <begin position="49"/>
        <end position="67"/>
    </location>
</feature>
<comment type="caution">
    <text evidence="2">The sequence shown here is derived from an EMBL/GenBank/DDBJ whole genome shotgun (WGS) entry which is preliminary data.</text>
</comment>
<sequence>MERRKRTRPRHDTKGPNRRAPGTNQGPASRHHHGMRRQSSLLQAAAGTVGSNTNQTRPAASAATSTNARFNNMDNSYISIFTMRRIIKTPAVSSARTTANTAHPCGVCQSSAMDSGSSRSSTSARNSGKEPTIQACRRPCAVKALILARNCKRARKVSAMPSEPRPDCHRSGWRPAAPPPTAPSPRTHQTELLCQGAAGLLHNMAQGRRHTDTGA</sequence>